<evidence type="ECO:0000259" key="4">
    <source>
        <dbReference type="PROSITE" id="PS51756"/>
    </source>
</evidence>
<dbReference type="PROSITE" id="PS51756">
    <property type="entry name" value="LXG"/>
    <property type="match status" value="1"/>
</dbReference>
<reference evidence="5" key="1">
    <citation type="submission" date="2010-06" db="EMBL/GenBank/DDBJ databases">
        <authorList>
            <person name="Muzny D."/>
            <person name="Qin X."/>
            <person name="Buhay C."/>
            <person name="Dugan-Rocha S."/>
            <person name="Ding Y."/>
            <person name="Chen G."/>
            <person name="Hawes A."/>
            <person name="Holder M."/>
            <person name="Jhangiani S."/>
            <person name="Johnson A."/>
            <person name="Khan Z."/>
            <person name="Li Z."/>
            <person name="Liu W."/>
            <person name="Liu X."/>
            <person name="Perez L."/>
            <person name="Shen H."/>
            <person name="Wang Q."/>
            <person name="Watt J."/>
            <person name="Xi L."/>
            <person name="Xin Y."/>
            <person name="Zhou J."/>
            <person name="Deng J."/>
            <person name="Jiang H."/>
            <person name="Liu Y."/>
            <person name="Qu J."/>
            <person name="Song X.-Z."/>
            <person name="Zhang L."/>
            <person name="Villasana D."/>
            <person name="Johnson A."/>
            <person name="Liu J."/>
            <person name="Liyanage D."/>
            <person name="Lorensuhewa L."/>
            <person name="Robinson T."/>
            <person name="Song A."/>
            <person name="Song B.-B."/>
            <person name="Dinh H."/>
            <person name="Thornton R."/>
            <person name="Coyle M."/>
            <person name="Francisco L."/>
            <person name="Jackson L."/>
            <person name="Javaid M."/>
            <person name="Korchina V."/>
            <person name="Kovar C."/>
            <person name="Mata R."/>
            <person name="Mathew T."/>
            <person name="Ngo R."/>
            <person name="Nguyen L."/>
            <person name="Nguyen N."/>
            <person name="Okwuonu G."/>
            <person name="Ongeri F."/>
            <person name="Pham C."/>
            <person name="Simmons D."/>
            <person name="Wilczek-Boney K."/>
            <person name="Hale W."/>
            <person name="Jakkamsetti A."/>
            <person name="Pham P."/>
            <person name="Ruth R."/>
            <person name="San Lucas F."/>
            <person name="Warren J."/>
            <person name="Zhang J."/>
            <person name="Zhao Z."/>
            <person name="Zhou C."/>
            <person name="Zhu D."/>
            <person name="Lee S."/>
            <person name="Bess C."/>
            <person name="Blankenburg K."/>
            <person name="Forbes L."/>
            <person name="Fu Q."/>
            <person name="Gubbala S."/>
            <person name="Hirani K."/>
            <person name="Jayaseelan J.C."/>
            <person name="Lara F."/>
            <person name="Munidasa M."/>
            <person name="Palculict T."/>
            <person name="Patil S."/>
            <person name="Pu L.-L."/>
            <person name="Saada N."/>
            <person name="Tang L."/>
            <person name="Weissenberger G."/>
            <person name="Zhu Y."/>
            <person name="Hemphill L."/>
            <person name="Shang Y."/>
            <person name="Youmans B."/>
            <person name="Ayvaz T."/>
            <person name="Ross M."/>
            <person name="Santibanez J."/>
            <person name="Aqrawi P."/>
            <person name="Gross S."/>
            <person name="Joshi V."/>
            <person name="Fowler G."/>
            <person name="Nazareth L."/>
            <person name="Reid J."/>
            <person name="Worley K."/>
            <person name="Petrosino J."/>
            <person name="Highlander S."/>
            <person name="Gibbs R."/>
        </authorList>
    </citation>
    <scope>NUCLEOTIDE SEQUENCE [LARGE SCALE GENOMIC DNA]</scope>
    <source>
        <strain evidence="5">DSM 20601</strain>
    </source>
</reference>
<dbReference type="HOGENOM" id="CLU_549509_0_0_9"/>
<dbReference type="GO" id="GO:0005576">
    <property type="term" value="C:extracellular region"/>
    <property type="evidence" value="ECO:0007669"/>
    <property type="project" value="UniProtKB-SubCell"/>
</dbReference>
<dbReference type="STRING" id="525367.HMPREF0556_10462"/>
<name>D7UUF6_LISGR</name>
<evidence type="ECO:0000313" key="5">
    <source>
        <dbReference type="EMBL" id="EFI85263.1"/>
    </source>
</evidence>
<dbReference type="InterPro" id="IPR051768">
    <property type="entry name" value="Bact_secretion_toxin"/>
</dbReference>
<feature type="domain" description="LXG" evidence="4">
    <location>
        <begin position="1"/>
        <end position="221"/>
    </location>
</feature>
<comment type="similarity">
    <text evidence="3">In the N-terminal section; belongs to the LXG family.</text>
</comment>
<dbReference type="eggNOG" id="COG5444">
    <property type="taxonomic scope" value="Bacteria"/>
</dbReference>
<dbReference type="EMBL" id="ACCR02000002">
    <property type="protein sequence ID" value="EFI85263.1"/>
    <property type="molecule type" value="Genomic_DNA"/>
</dbReference>
<sequence length="446" mass="49870">MSINMFLPNARSQAEGIQELCQTHIEGFEAVKRAIVQFIATPELKGVTYDSAKKYFSETYLPLANGMILAAESLQRAAKQFPQKYISEVDSNSLQEAKLRMQMQRLEQLARFAENMDDMAKSTPLSPLFEKLADSYRQQKQKIYEKLEKLMVFNGTCLLIFIEAEQLFASIEAGLREVSGGKGFHTSTKSFSTMGMKMGWAAPIEKAQKAKDKRLEKEALKQYETMPVPKVPAGMNRGFETNPDGTLDIQGTMDLAEANRQLVMEGNTGAIVDLIDPTQDVLRFFMGRDPLTDNKLSKTERGMALLFLFPFAKVGKTFKFAFRGVEDVERLGKFGKISTTKRINKVEIEVSVVERTAQIPKKGGETVVGHALQKHAGRNPDIWGKVKGNSNQINQTALKHLNEVLSAPGTFKIVKTKSGISFLEKRLSDGRGVRLNMDNTFKGFID</sequence>
<protein>
    <recommendedName>
        <fullName evidence="4">LXG domain-containing protein</fullName>
    </recommendedName>
</protein>
<keyword evidence="6" id="KW-1185">Reference proteome</keyword>
<dbReference type="AlphaFoldDB" id="D7UUF6"/>
<gene>
    <name evidence="5" type="ORF">HMPREF0556_10462</name>
</gene>
<keyword evidence="2" id="KW-0964">Secreted</keyword>
<evidence type="ECO:0000256" key="2">
    <source>
        <dbReference type="ARBA" id="ARBA00022525"/>
    </source>
</evidence>
<comment type="subcellular location">
    <subcellularLocation>
        <location evidence="1">Secreted</location>
    </subcellularLocation>
</comment>
<accession>D7UUF6</accession>
<proteinExistence type="inferred from homology"/>
<organism evidence="5 6">
    <name type="scientific">Listeria grayi DSM 20601</name>
    <dbReference type="NCBI Taxonomy" id="525367"/>
    <lineage>
        <taxon>Bacteria</taxon>
        <taxon>Bacillati</taxon>
        <taxon>Bacillota</taxon>
        <taxon>Bacilli</taxon>
        <taxon>Bacillales</taxon>
        <taxon>Listeriaceae</taxon>
        <taxon>Listeria</taxon>
    </lineage>
</organism>
<dbReference type="InterPro" id="IPR006829">
    <property type="entry name" value="LXG_dom"/>
</dbReference>
<dbReference type="RefSeq" id="WP_003757111.1">
    <property type="nucleotide sequence ID" value="NZ_GL538352.1"/>
</dbReference>
<evidence type="ECO:0000313" key="6">
    <source>
        <dbReference type="Proteomes" id="UP000010119"/>
    </source>
</evidence>
<evidence type="ECO:0000256" key="3">
    <source>
        <dbReference type="ARBA" id="ARBA00034117"/>
    </source>
</evidence>
<dbReference type="Proteomes" id="UP000010119">
    <property type="component" value="Unassembled WGS sequence"/>
</dbReference>
<comment type="caution">
    <text evidence="5">The sequence shown here is derived from an EMBL/GenBank/DDBJ whole genome shotgun (WGS) entry which is preliminary data.</text>
</comment>
<dbReference type="Pfam" id="PF04740">
    <property type="entry name" value="LXG"/>
    <property type="match status" value="1"/>
</dbReference>
<dbReference type="eggNOG" id="COG3209">
    <property type="taxonomic scope" value="Bacteria"/>
</dbReference>
<dbReference type="Pfam" id="PF14449">
    <property type="entry name" value="PT-TG"/>
    <property type="match status" value="1"/>
</dbReference>
<evidence type="ECO:0000256" key="1">
    <source>
        <dbReference type="ARBA" id="ARBA00004613"/>
    </source>
</evidence>
<dbReference type="PANTHER" id="PTHR34976:SF1">
    <property type="entry name" value="TOXIN BC_0920"/>
    <property type="match status" value="1"/>
</dbReference>
<dbReference type="InterPro" id="IPR027797">
    <property type="entry name" value="PT-TG_dom"/>
</dbReference>
<dbReference type="PANTHER" id="PTHR34976">
    <property type="entry name" value="RIBONUCLEASE YQCG-RELATED"/>
    <property type="match status" value="1"/>
</dbReference>